<dbReference type="Proteomes" id="UP001444071">
    <property type="component" value="Unassembled WGS sequence"/>
</dbReference>
<comment type="caution">
    <text evidence="4">The sequence shown here is derived from an EMBL/GenBank/DDBJ whole genome shotgun (WGS) entry which is preliminary data.</text>
</comment>
<sequence length="225" mass="24992">MCGLILHSISKDSPPRWSNLSQQAPTSTPPNPIGATQTAALKTQPVTKPPNPAKNQILNALKSIFRAEDDKAKKSTRAPPVKPTKARGPTDPPFIGDSYMTENVPPQTNCPDGIQSRIKQSEFGGRFLEHIPVLQWAQHVTQEQHQRLKRYPGTHGWGGVDYNSEIVLFHSFLKLTGLCVGKFPKVSHSCLASRVTWFRGQLLTTGKTTFAEIEHCLMPQKDFML</sequence>
<proteinExistence type="predicted"/>
<feature type="compositionally biased region" description="Polar residues" evidence="3">
    <location>
        <begin position="16"/>
        <end position="26"/>
    </location>
</feature>
<accession>A0ABV0WQW4</accession>
<feature type="region of interest" description="Disordered" evidence="3">
    <location>
        <begin position="68"/>
        <end position="92"/>
    </location>
</feature>
<comment type="pathway">
    <text evidence="1">Protein modification; protein glycosylation.</text>
</comment>
<keyword evidence="2" id="KW-1015">Disulfide bond</keyword>
<dbReference type="EMBL" id="JAHRIM010061765">
    <property type="protein sequence ID" value="MEQ2271424.1"/>
    <property type="molecule type" value="Genomic_DNA"/>
</dbReference>
<keyword evidence="5" id="KW-1185">Reference proteome</keyword>
<gene>
    <name evidence="4" type="ORF">XENORESO_004091</name>
</gene>
<feature type="region of interest" description="Disordered" evidence="3">
    <location>
        <begin position="1"/>
        <end position="36"/>
    </location>
</feature>
<evidence type="ECO:0000313" key="5">
    <source>
        <dbReference type="Proteomes" id="UP001444071"/>
    </source>
</evidence>
<protein>
    <submittedName>
        <fullName evidence="4">Uncharacterized protein</fullName>
    </submittedName>
</protein>
<name>A0ABV0WQW4_9TELE</name>
<organism evidence="4 5">
    <name type="scientific">Xenotaenia resolanae</name>
    <dbReference type="NCBI Taxonomy" id="208358"/>
    <lineage>
        <taxon>Eukaryota</taxon>
        <taxon>Metazoa</taxon>
        <taxon>Chordata</taxon>
        <taxon>Craniata</taxon>
        <taxon>Vertebrata</taxon>
        <taxon>Euteleostomi</taxon>
        <taxon>Actinopterygii</taxon>
        <taxon>Neopterygii</taxon>
        <taxon>Teleostei</taxon>
        <taxon>Neoteleostei</taxon>
        <taxon>Acanthomorphata</taxon>
        <taxon>Ovalentaria</taxon>
        <taxon>Atherinomorphae</taxon>
        <taxon>Cyprinodontiformes</taxon>
        <taxon>Goodeidae</taxon>
        <taxon>Xenotaenia</taxon>
    </lineage>
</organism>
<evidence type="ECO:0000256" key="1">
    <source>
        <dbReference type="ARBA" id="ARBA00004922"/>
    </source>
</evidence>
<evidence type="ECO:0000256" key="3">
    <source>
        <dbReference type="SAM" id="MobiDB-lite"/>
    </source>
</evidence>
<evidence type="ECO:0000313" key="4">
    <source>
        <dbReference type="EMBL" id="MEQ2271424.1"/>
    </source>
</evidence>
<dbReference type="PANTHER" id="PTHR45941">
    <property type="entry name" value="ALPHA-N-ACETYLGALACTOSAMINIDE ALPHA-2,6-SIALYLTRANSFERASE 2-LIKE-RELATED"/>
    <property type="match status" value="1"/>
</dbReference>
<evidence type="ECO:0000256" key="2">
    <source>
        <dbReference type="ARBA" id="ARBA00023157"/>
    </source>
</evidence>
<dbReference type="PANTHER" id="PTHR45941:SF4">
    <property type="entry name" value="ST6 N-ACETYLGALACTOSAMINIDE ALPHA-2,6-SIALYLTRANSFERASE 2"/>
    <property type="match status" value="1"/>
</dbReference>
<reference evidence="4 5" key="1">
    <citation type="submission" date="2021-06" db="EMBL/GenBank/DDBJ databases">
        <authorList>
            <person name="Palmer J.M."/>
        </authorList>
    </citation>
    <scope>NUCLEOTIDE SEQUENCE [LARGE SCALE GENOMIC DNA]</scope>
    <source>
        <strain evidence="4 5">XR_2019</strain>
        <tissue evidence="4">Muscle</tissue>
    </source>
</reference>